<proteinExistence type="predicted"/>
<dbReference type="EMBL" id="CM041551">
    <property type="protein sequence ID" value="KAI3354804.1"/>
    <property type="molecule type" value="Genomic_DNA"/>
</dbReference>
<protein>
    <submittedName>
        <fullName evidence="1">Uncharacterized protein</fullName>
    </submittedName>
</protein>
<name>A0ACB8VHB0_9TELE</name>
<accession>A0ACB8VHB0</accession>
<gene>
    <name evidence="1" type="ORF">L3Q82_004538</name>
</gene>
<comment type="caution">
    <text evidence="1">The sequence shown here is derived from an EMBL/GenBank/DDBJ whole genome shotgun (WGS) entry which is preliminary data.</text>
</comment>
<evidence type="ECO:0000313" key="2">
    <source>
        <dbReference type="Proteomes" id="UP000831701"/>
    </source>
</evidence>
<keyword evidence="2" id="KW-1185">Reference proteome</keyword>
<evidence type="ECO:0000313" key="1">
    <source>
        <dbReference type="EMBL" id="KAI3354804.1"/>
    </source>
</evidence>
<dbReference type="Proteomes" id="UP000831701">
    <property type="component" value="Chromosome 21"/>
</dbReference>
<organism evidence="1 2">
    <name type="scientific">Scortum barcoo</name>
    <name type="common">barcoo grunter</name>
    <dbReference type="NCBI Taxonomy" id="214431"/>
    <lineage>
        <taxon>Eukaryota</taxon>
        <taxon>Metazoa</taxon>
        <taxon>Chordata</taxon>
        <taxon>Craniata</taxon>
        <taxon>Vertebrata</taxon>
        <taxon>Euteleostomi</taxon>
        <taxon>Actinopterygii</taxon>
        <taxon>Neopterygii</taxon>
        <taxon>Teleostei</taxon>
        <taxon>Neoteleostei</taxon>
        <taxon>Acanthomorphata</taxon>
        <taxon>Eupercaria</taxon>
        <taxon>Centrarchiformes</taxon>
        <taxon>Terapontoidei</taxon>
        <taxon>Terapontidae</taxon>
        <taxon>Scortum</taxon>
    </lineage>
</organism>
<reference evidence="1" key="1">
    <citation type="submission" date="2022-04" db="EMBL/GenBank/DDBJ databases">
        <title>Jade perch genome.</title>
        <authorList>
            <person name="Chao B."/>
        </authorList>
    </citation>
    <scope>NUCLEOTIDE SEQUENCE</scope>
    <source>
        <strain evidence="1">CB-2022</strain>
    </source>
</reference>
<sequence>MIGLAGRLPDLTEEANKWITALEESTAGTTLALGDIKALLMHIIGKHSTEEILLGAGLNALIGGNTADPVGFNGHRNQDSVRSRSHRSLAARSSRSAHLDRHPASPEFPACELLITALPIHQRGLVSSVSLPRSSVSRFSWISRSGHADPPFETLLQHYCSQDVAAARGSFCYGSFRDSTSHVDPSRGINRVNLPGPTAHGGFHRGDSSCSPPPPPPAPAPPGPVPEPRVGSPERYAGDPEGCDPFITNCSILYALQPQTFSSEEAKVAFAINHLTGRARLWGTAEWERRTPTCASFQAFATELRKVFGEPRLGPDATGGLLNISQGNRTVQDYAVDFRTKARLSDWNEPARCDAFLRGLGEYLKDELVSYELPSSFNDLVKLTTRIDGRIQARRQERRQAQRHQPSSFRSWPPSATEEAPSNSHTREPEPMHIGRTRLTPEERARRRQGNLCLYCGQAGHFISRCPAKGTDSPVEGEVVVSRPYSGADVSLIDEELALQLGITRIPLSKAISASALDGHLLGTVTHQTEPIHMLLSGNHHETIQFHILHSPRLPLILGYPWLRRRHNPHVDWLTGAILGWGSSCHQATSLPPHRPYDCCAIDLQPGTTPPRGRLYSLSAPEREAMEVYINDSLAAGIIRPSSSPARAGFFSVEKKDKTLRPCIDYRGLNDITIKNRYPLPLISSAFELLDGATVFTKLDLRNAYHLVRIREGDGDVENKEEHVHHVQAVLQRLLENSLFVKAEKCEFHASSVSFLGFIVGRGSLQMDPAKVSAVASWPTPSSRKQLQWFLGFANFYRRFIRGYSTVAAPLTALTSSKIQRDNLYWRWMHLTWEWGQCFHSGRRRTRSCIPALSSPGDSRRLERNYDIGNRELLAVKLALEGWRHWLEGSKQPFLVWTNHKNLEYIRSAKRLNSRQARWSLFLTRFNFTLSYRPGSRNSVKPDALSRQFQRDEDVAPCPDTIISSSHLVAPLTWEIEERVKAAQEGQPGPSACPQNRLFVPPSLRSDVLQWAHSSRLTCHPGIQRTIDVVRQRFWWVHGK</sequence>